<name>A0ABV9XW12_9PSEU</name>
<protein>
    <submittedName>
        <fullName evidence="2">Uncharacterized protein</fullName>
    </submittedName>
</protein>
<accession>A0ABV9XW12</accession>
<organism evidence="2 3">
    <name type="scientific">Saccharothrix xinjiangensis</name>
    <dbReference type="NCBI Taxonomy" id="204798"/>
    <lineage>
        <taxon>Bacteria</taxon>
        <taxon>Bacillati</taxon>
        <taxon>Actinomycetota</taxon>
        <taxon>Actinomycetes</taxon>
        <taxon>Pseudonocardiales</taxon>
        <taxon>Pseudonocardiaceae</taxon>
        <taxon>Saccharothrix</taxon>
    </lineage>
</organism>
<evidence type="ECO:0000313" key="2">
    <source>
        <dbReference type="EMBL" id="MFC5054148.1"/>
    </source>
</evidence>
<dbReference type="EMBL" id="JBHSJB010000008">
    <property type="protein sequence ID" value="MFC5054148.1"/>
    <property type="molecule type" value="Genomic_DNA"/>
</dbReference>
<feature type="signal peptide" evidence="1">
    <location>
        <begin position="1"/>
        <end position="32"/>
    </location>
</feature>
<feature type="chain" id="PRO_5047067971" evidence="1">
    <location>
        <begin position="33"/>
        <end position="62"/>
    </location>
</feature>
<dbReference type="RefSeq" id="WP_344038611.1">
    <property type="nucleotide sequence ID" value="NZ_BAAAKE010000012.1"/>
</dbReference>
<keyword evidence="3" id="KW-1185">Reference proteome</keyword>
<dbReference type="Proteomes" id="UP001595833">
    <property type="component" value="Unassembled WGS sequence"/>
</dbReference>
<evidence type="ECO:0000313" key="3">
    <source>
        <dbReference type="Proteomes" id="UP001595833"/>
    </source>
</evidence>
<keyword evidence="1" id="KW-0732">Signal</keyword>
<sequence>MERITMRSLIRVVVAAAAVAVPLFGLAATATAAPTNTAKIMPCQEIPGHGTVCWPDDWDPSR</sequence>
<gene>
    <name evidence="2" type="ORF">ACFPFM_10295</name>
</gene>
<evidence type="ECO:0000256" key="1">
    <source>
        <dbReference type="SAM" id="SignalP"/>
    </source>
</evidence>
<proteinExistence type="predicted"/>
<reference evidence="3" key="1">
    <citation type="journal article" date="2019" name="Int. J. Syst. Evol. Microbiol.">
        <title>The Global Catalogue of Microorganisms (GCM) 10K type strain sequencing project: providing services to taxonomists for standard genome sequencing and annotation.</title>
        <authorList>
            <consortium name="The Broad Institute Genomics Platform"/>
            <consortium name="The Broad Institute Genome Sequencing Center for Infectious Disease"/>
            <person name="Wu L."/>
            <person name="Ma J."/>
        </authorList>
    </citation>
    <scope>NUCLEOTIDE SEQUENCE [LARGE SCALE GENOMIC DNA]</scope>
    <source>
        <strain evidence="3">KCTC 12848</strain>
    </source>
</reference>
<comment type="caution">
    <text evidence="2">The sequence shown here is derived from an EMBL/GenBank/DDBJ whole genome shotgun (WGS) entry which is preliminary data.</text>
</comment>